<dbReference type="GO" id="GO:0005737">
    <property type="term" value="C:cytoplasm"/>
    <property type="evidence" value="ECO:0007669"/>
    <property type="project" value="UniProtKB-SubCell"/>
</dbReference>
<evidence type="ECO:0000256" key="7">
    <source>
        <dbReference type="ARBA" id="ARBA00022993"/>
    </source>
</evidence>
<dbReference type="PANTHER" id="PTHR21342">
    <property type="entry name" value="PHOSPHOPANTETHEINE ADENYLYLTRANSFERASE"/>
    <property type="match status" value="1"/>
</dbReference>
<keyword evidence="1 9" id="KW-0963">Cytoplasm</keyword>
<evidence type="ECO:0000256" key="4">
    <source>
        <dbReference type="ARBA" id="ARBA00022741"/>
    </source>
</evidence>
<dbReference type="HAMAP" id="MF_00151">
    <property type="entry name" value="PPAT_bact"/>
    <property type="match status" value="1"/>
</dbReference>
<sequence>MVKESAVVYPISANPPTYGHADIMMRAARKFDRVYWVAAVDPEKIATFSVDVKLEMMRDYVDHYKLTNVVVEHWGGSLVRYVLQKEARFIIRGIRNTSDLHAEMDLATGYRGVDDDVETICFFSNPQLVMLSSTLVRQLAQVGERIDKYVLPSVEEKVMHCLQLQRAGRK</sequence>
<dbReference type="SUPFAM" id="SSF52374">
    <property type="entry name" value="Nucleotidylyl transferase"/>
    <property type="match status" value="1"/>
</dbReference>
<comment type="caution">
    <text evidence="11">The sequence shown here is derived from an EMBL/GenBank/DDBJ whole genome shotgun (WGS) entry which is preliminary data.</text>
</comment>
<feature type="binding site" evidence="9">
    <location>
        <position position="20"/>
    </location>
    <ligand>
        <name>ATP</name>
        <dbReference type="ChEBI" id="CHEBI:30616"/>
    </ligand>
</feature>
<dbReference type="GO" id="GO:0005524">
    <property type="term" value="F:ATP binding"/>
    <property type="evidence" value="ECO:0007669"/>
    <property type="project" value="UniProtKB-KW"/>
</dbReference>
<dbReference type="GO" id="GO:0015937">
    <property type="term" value="P:coenzyme A biosynthetic process"/>
    <property type="evidence" value="ECO:0007669"/>
    <property type="project" value="UniProtKB-UniRule"/>
</dbReference>
<comment type="subunit">
    <text evidence="9">Homohexamer.</text>
</comment>
<evidence type="ECO:0000256" key="2">
    <source>
        <dbReference type="ARBA" id="ARBA00022679"/>
    </source>
</evidence>
<comment type="subcellular location">
    <subcellularLocation>
        <location evidence="9">Cytoplasm</location>
    </subcellularLocation>
</comment>
<feature type="binding site" evidence="9">
    <location>
        <position position="103"/>
    </location>
    <ligand>
        <name>ATP</name>
        <dbReference type="ChEBI" id="CHEBI:30616"/>
    </ligand>
</feature>
<dbReference type="PANTHER" id="PTHR21342:SF1">
    <property type="entry name" value="PHOSPHOPANTETHEINE ADENYLYLTRANSFERASE"/>
    <property type="match status" value="1"/>
</dbReference>
<keyword evidence="5 9" id="KW-0067">ATP-binding</keyword>
<evidence type="ECO:0000256" key="5">
    <source>
        <dbReference type="ARBA" id="ARBA00022840"/>
    </source>
</evidence>
<dbReference type="Proteomes" id="UP000218113">
    <property type="component" value="Unassembled WGS sequence"/>
</dbReference>
<dbReference type="EC" id="2.7.7.3" evidence="9"/>
<feature type="domain" description="Cytidyltransferase-like" evidence="10">
    <location>
        <begin position="13"/>
        <end position="138"/>
    </location>
</feature>
<feature type="binding site" evidence="9">
    <location>
        <position position="44"/>
    </location>
    <ligand>
        <name>substrate</name>
    </ligand>
</feature>
<keyword evidence="3 9" id="KW-0548">Nucleotidyltransferase</keyword>
<dbReference type="InterPro" id="IPR001980">
    <property type="entry name" value="PPAT"/>
</dbReference>
<accession>A0A2A4T507</accession>
<comment type="similarity">
    <text evidence="9">Belongs to the bacterial CoaD family.</text>
</comment>
<keyword evidence="7 9" id="KW-0173">Coenzyme A biosynthesis</keyword>
<comment type="function">
    <text evidence="9">Reversibly transfers an adenylyl group from ATP to 4'-phosphopantetheine, yielding dephospho-CoA (dPCoA) and pyrophosphate.</text>
</comment>
<evidence type="ECO:0000256" key="1">
    <source>
        <dbReference type="ARBA" id="ARBA00022490"/>
    </source>
</evidence>
<feature type="binding site" evidence="9">
    <location>
        <position position="12"/>
    </location>
    <ligand>
        <name>substrate</name>
    </ligand>
</feature>
<dbReference type="InterPro" id="IPR004821">
    <property type="entry name" value="Cyt_trans-like"/>
</dbReference>
<feature type="binding site" evidence="9">
    <location>
        <begin position="128"/>
        <end position="134"/>
    </location>
    <ligand>
        <name>ATP</name>
        <dbReference type="ChEBI" id="CHEBI:30616"/>
    </ligand>
</feature>
<comment type="catalytic activity">
    <reaction evidence="8 9">
        <text>(R)-4'-phosphopantetheine + ATP + H(+) = 3'-dephospho-CoA + diphosphate</text>
        <dbReference type="Rhea" id="RHEA:19801"/>
        <dbReference type="ChEBI" id="CHEBI:15378"/>
        <dbReference type="ChEBI" id="CHEBI:30616"/>
        <dbReference type="ChEBI" id="CHEBI:33019"/>
        <dbReference type="ChEBI" id="CHEBI:57328"/>
        <dbReference type="ChEBI" id="CHEBI:61723"/>
        <dbReference type="EC" id="2.7.7.3"/>
    </reaction>
</comment>
<feature type="binding site" evidence="9">
    <location>
        <begin position="93"/>
        <end position="95"/>
    </location>
    <ligand>
        <name>ATP</name>
        <dbReference type="ChEBI" id="CHEBI:30616"/>
    </ligand>
</feature>
<dbReference type="InterPro" id="IPR014729">
    <property type="entry name" value="Rossmann-like_a/b/a_fold"/>
</dbReference>
<evidence type="ECO:0000256" key="9">
    <source>
        <dbReference type="HAMAP-Rule" id="MF_00151"/>
    </source>
</evidence>
<keyword evidence="4 9" id="KW-0547">Nucleotide-binding</keyword>
<name>A0A2A4T507_9DELT</name>
<evidence type="ECO:0000259" key="10">
    <source>
        <dbReference type="Pfam" id="PF01467"/>
    </source>
</evidence>
<dbReference type="GO" id="GO:0004595">
    <property type="term" value="F:pantetheine-phosphate adenylyltransferase activity"/>
    <property type="evidence" value="ECO:0007669"/>
    <property type="project" value="UniProtKB-UniRule"/>
</dbReference>
<comment type="pathway">
    <text evidence="9">Cofactor biosynthesis; coenzyme A biosynthesis; CoA from (R)-pantothenate: step 4/5.</text>
</comment>
<dbReference type="AlphaFoldDB" id="A0A2A4T507"/>
<dbReference type="Gene3D" id="3.40.50.620">
    <property type="entry name" value="HUPs"/>
    <property type="match status" value="1"/>
</dbReference>
<reference evidence="12" key="1">
    <citation type="submission" date="2017-08" db="EMBL/GenBank/DDBJ databases">
        <title>A dynamic microbial community with high functional redundancy inhabits the cold, oxic subseafloor aquifer.</title>
        <authorList>
            <person name="Tully B.J."/>
            <person name="Wheat C.G."/>
            <person name="Glazer B.T."/>
            <person name="Huber J.A."/>
        </authorList>
    </citation>
    <scope>NUCLEOTIDE SEQUENCE [LARGE SCALE GENOMIC DNA]</scope>
</reference>
<proteinExistence type="inferred from homology"/>
<dbReference type="PRINTS" id="PR01020">
    <property type="entry name" value="LPSBIOSNTHSS"/>
</dbReference>
<feature type="binding site" evidence="9">
    <location>
        <position position="78"/>
    </location>
    <ligand>
        <name>substrate</name>
    </ligand>
</feature>
<evidence type="ECO:0000256" key="3">
    <source>
        <dbReference type="ARBA" id="ARBA00022695"/>
    </source>
</evidence>
<protein>
    <recommendedName>
        <fullName evidence="9">Phosphopantetheine adenylyltransferase</fullName>
        <ecNumber evidence="9">2.7.7.3</ecNumber>
    </recommendedName>
    <alternativeName>
        <fullName evidence="9">Dephospho-CoA pyrophosphorylase</fullName>
    </alternativeName>
    <alternativeName>
        <fullName evidence="9">Pantetheine-phosphate adenylyltransferase</fullName>
        <shortName evidence="9">PPAT</shortName>
    </alternativeName>
</protein>
<evidence type="ECO:0000256" key="6">
    <source>
        <dbReference type="ARBA" id="ARBA00022842"/>
    </source>
</evidence>
<feature type="site" description="Transition state stabilizer" evidence="9">
    <location>
        <position position="20"/>
    </location>
</feature>
<keyword evidence="6 9" id="KW-0460">Magnesium</keyword>
<dbReference type="NCBIfam" id="TIGR01510">
    <property type="entry name" value="coaD_prev_kdtB"/>
    <property type="match status" value="1"/>
</dbReference>
<comment type="caution">
    <text evidence="9">Lacks conserved residue(s) required for the propagation of feature annotation.</text>
</comment>
<gene>
    <name evidence="9 11" type="primary">coaD</name>
    <name evidence="11" type="ORF">COB67_06000</name>
</gene>
<feature type="binding site" evidence="9">
    <location>
        <position position="92"/>
    </location>
    <ligand>
        <name>substrate</name>
    </ligand>
</feature>
<keyword evidence="2 9" id="KW-0808">Transferase</keyword>
<evidence type="ECO:0000313" key="12">
    <source>
        <dbReference type="Proteomes" id="UP000218113"/>
    </source>
</evidence>
<organism evidence="11 12">
    <name type="scientific">SAR324 cluster bacterium</name>
    <dbReference type="NCBI Taxonomy" id="2024889"/>
    <lineage>
        <taxon>Bacteria</taxon>
        <taxon>Deltaproteobacteria</taxon>
        <taxon>SAR324 cluster</taxon>
    </lineage>
</organism>
<comment type="cofactor">
    <cofactor evidence="9">
        <name>Mg(2+)</name>
        <dbReference type="ChEBI" id="CHEBI:18420"/>
    </cofactor>
</comment>
<dbReference type="Pfam" id="PF01467">
    <property type="entry name" value="CTP_transf_like"/>
    <property type="match status" value="1"/>
</dbReference>
<dbReference type="EMBL" id="NVSR01000030">
    <property type="protein sequence ID" value="PCI28592.1"/>
    <property type="molecule type" value="Genomic_DNA"/>
</dbReference>
<evidence type="ECO:0000313" key="11">
    <source>
        <dbReference type="EMBL" id="PCI28592.1"/>
    </source>
</evidence>
<evidence type="ECO:0000256" key="8">
    <source>
        <dbReference type="ARBA" id="ARBA00029346"/>
    </source>
</evidence>
<dbReference type="UniPathway" id="UPA00241">
    <property type="reaction ID" value="UER00355"/>
</dbReference>